<dbReference type="GO" id="GO:0006281">
    <property type="term" value="P:DNA repair"/>
    <property type="evidence" value="ECO:0007669"/>
    <property type="project" value="InterPro"/>
</dbReference>
<dbReference type="InterPro" id="IPR049730">
    <property type="entry name" value="SNF2/RAD54-like_C"/>
</dbReference>
<dbReference type="GO" id="GO:0006338">
    <property type="term" value="P:chromatin remodeling"/>
    <property type="evidence" value="ECO:0007669"/>
    <property type="project" value="InterPro"/>
</dbReference>
<comment type="subcellular location">
    <subcellularLocation>
        <location evidence="1">Nucleus</location>
    </subcellularLocation>
</comment>
<dbReference type="Pfam" id="PF00176">
    <property type="entry name" value="SNF2-rel_dom"/>
    <property type="match status" value="1"/>
</dbReference>
<evidence type="ECO:0000259" key="9">
    <source>
        <dbReference type="PROSITE" id="PS51192"/>
    </source>
</evidence>
<dbReference type="PROSITE" id="PS50172">
    <property type="entry name" value="BRCT"/>
    <property type="match status" value="1"/>
</dbReference>
<dbReference type="PROSITE" id="PS51194">
    <property type="entry name" value="HELICASE_CTER"/>
    <property type="match status" value="1"/>
</dbReference>
<feature type="region of interest" description="Disordered" evidence="7">
    <location>
        <begin position="1"/>
        <end position="33"/>
    </location>
</feature>
<dbReference type="SMART" id="SM00487">
    <property type="entry name" value="DEXDc"/>
    <property type="match status" value="1"/>
</dbReference>
<dbReference type="InterPro" id="IPR014001">
    <property type="entry name" value="Helicase_ATP-bd"/>
</dbReference>
<dbReference type="EMBL" id="KQ965732">
    <property type="protein sequence ID" value="KXS21906.1"/>
    <property type="molecule type" value="Genomic_DNA"/>
</dbReference>
<feature type="region of interest" description="Disordered" evidence="7">
    <location>
        <begin position="493"/>
        <end position="528"/>
    </location>
</feature>
<dbReference type="SMART" id="SM00490">
    <property type="entry name" value="HELICc"/>
    <property type="match status" value="1"/>
</dbReference>
<feature type="compositionally biased region" description="Gly residues" evidence="7">
    <location>
        <begin position="493"/>
        <end position="510"/>
    </location>
</feature>
<feature type="region of interest" description="Disordered" evidence="7">
    <location>
        <begin position="733"/>
        <end position="793"/>
    </location>
</feature>
<dbReference type="InterPro" id="IPR043472">
    <property type="entry name" value="Macro_dom-like"/>
</dbReference>
<evidence type="ECO:0000313" key="11">
    <source>
        <dbReference type="EMBL" id="KXS21906.1"/>
    </source>
</evidence>
<keyword evidence="4" id="KW-0378">Hydrolase</keyword>
<comment type="similarity">
    <text evidence="2">Belongs to the SNF2/RAD54 helicase family.</text>
</comment>
<evidence type="ECO:0000259" key="10">
    <source>
        <dbReference type="PROSITE" id="PS51194"/>
    </source>
</evidence>
<dbReference type="OrthoDB" id="5857104at2759"/>
<gene>
    <name evidence="11" type="ORF">M427DRAFT_27444</name>
</gene>
<dbReference type="Gene3D" id="3.40.50.300">
    <property type="entry name" value="P-loop containing nucleotide triphosphate hydrolases"/>
    <property type="match status" value="1"/>
</dbReference>
<feature type="domain" description="BRCT" evidence="8">
    <location>
        <begin position="1056"/>
        <end position="1172"/>
    </location>
</feature>
<dbReference type="InterPro" id="IPR038718">
    <property type="entry name" value="SNF2-like_sf"/>
</dbReference>
<feature type="region of interest" description="Disordered" evidence="7">
    <location>
        <begin position="681"/>
        <end position="706"/>
    </location>
</feature>
<feature type="compositionally biased region" description="Basic and acidic residues" evidence="7">
    <location>
        <begin position="736"/>
        <end position="750"/>
    </location>
</feature>
<evidence type="ECO:0008006" key="13">
    <source>
        <dbReference type="Google" id="ProtNLM"/>
    </source>
</evidence>
<dbReference type="InterPro" id="IPR000330">
    <property type="entry name" value="SNF2_N"/>
</dbReference>
<dbReference type="InterPro" id="IPR001650">
    <property type="entry name" value="Helicase_C-like"/>
</dbReference>
<dbReference type="GO" id="GO:0016787">
    <property type="term" value="F:hydrolase activity"/>
    <property type="evidence" value="ECO:0007669"/>
    <property type="project" value="UniProtKB-KW"/>
</dbReference>
<feature type="compositionally biased region" description="Acidic residues" evidence="7">
    <location>
        <begin position="1"/>
        <end position="26"/>
    </location>
</feature>
<proteinExistence type="inferred from homology"/>
<dbReference type="AlphaFoldDB" id="A0A139AYV1"/>
<evidence type="ECO:0000256" key="3">
    <source>
        <dbReference type="ARBA" id="ARBA00022741"/>
    </source>
</evidence>
<reference evidence="11 12" key="1">
    <citation type="journal article" date="2015" name="Genome Biol. Evol.">
        <title>Phylogenomic analyses indicate that early fungi evolved digesting cell walls of algal ancestors of land plants.</title>
        <authorList>
            <person name="Chang Y."/>
            <person name="Wang S."/>
            <person name="Sekimoto S."/>
            <person name="Aerts A.L."/>
            <person name="Choi C."/>
            <person name="Clum A."/>
            <person name="LaButti K.M."/>
            <person name="Lindquist E.A."/>
            <person name="Yee Ngan C."/>
            <person name="Ohm R.A."/>
            <person name="Salamov A.A."/>
            <person name="Grigoriev I.V."/>
            <person name="Spatafora J.W."/>
            <person name="Berbee M.L."/>
        </authorList>
    </citation>
    <scope>NUCLEOTIDE SEQUENCE [LARGE SCALE GENOMIC DNA]</scope>
    <source>
        <strain evidence="11 12">JEL478</strain>
    </source>
</reference>
<name>A0A139AYV1_GONPJ</name>
<protein>
    <recommendedName>
        <fullName evidence="13">P-loop containing nucleoside triphosphate hydrolase protein</fullName>
    </recommendedName>
</protein>
<dbReference type="GO" id="GO:0005524">
    <property type="term" value="F:ATP binding"/>
    <property type="evidence" value="ECO:0007669"/>
    <property type="project" value="UniProtKB-KW"/>
</dbReference>
<dbReference type="STRING" id="1344416.A0A139AYV1"/>
<keyword evidence="6" id="KW-0539">Nucleus</keyword>
<dbReference type="CDD" id="cd17919">
    <property type="entry name" value="DEXHc_Snf"/>
    <property type="match status" value="1"/>
</dbReference>
<dbReference type="Pfam" id="PF00271">
    <property type="entry name" value="Helicase_C"/>
    <property type="match status" value="1"/>
</dbReference>
<dbReference type="Gene3D" id="3.40.220.10">
    <property type="entry name" value="Leucine Aminopeptidase, subunit E, domain 1"/>
    <property type="match status" value="1"/>
</dbReference>
<feature type="region of interest" description="Disordered" evidence="7">
    <location>
        <begin position="840"/>
        <end position="868"/>
    </location>
</feature>
<keyword evidence="12" id="KW-1185">Reference proteome</keyword>
<dbReference type="SUPFAM" id="SSF52949">
    <property type="entry name" value="Macro domain-like"/>
    <property type="match status" value="1"/>
</dbReference>
<dbReference type="Gene3D" id="3.40.50.10810">
    <property type="entry name" value="Tandem AAA-ATPase domain"/>
    <property type="match status" value="1"/>
</dbReference>
<organism evidence="11 12">
    <name type="scientific">Gonapodya prolifera (strain JEL478)</name>
    <name type="common">Monoblepharis prolifera</name>
    <dbReference type="NCBI Taxonomy" id="1344416"/>
    <lineage>
        <taxon>Eukaryota</taxon>
        <taxon>Fungi</taxon>
        <taxon>Fungi incertae sedis</taxon>
        <taxon>Chytridiomycota</taxon>
        <taxon>Chytridiomycota incertae sedis</taxon>
        <taxon>Monoblepharidomycetes</taxon>
        <taxon>Monoblepharidales</taxon>
        <taxon>Gonapodyaceae</taxon>
        <taxon>Gonapodya</taxon>
    </lineage>
</organism>
<dbReference type="GO" id="GO:0005634">
    <property type="term" value="C:nucleus"/>
    <property type="evidence" value="ECO:0007669"/>
    <property type="project" value="UniProtKB-SubCell"/>
</dbReference>
<dbReference type="InterPro" id="IPR031053">
    <property type="entry name" value="ALC1"/>
</dbReference>
<feature type="domain" description="Helicase C-terminal" evidence="10">
    <location>
        <begin position="429"/>
        <end position="644"/>
    </location>
</feature>
<dbReference type="GO" id="GO:0003678">
    <property type="term" value="F:DNA helicase activity"/>
    <property type="evidence" value="ECO:0007669"/>
    <property type="project" value="InterPro"/>
</dbReference>
<accession>A0A139AYV1</accession>
<dbReference type="PANTHER" id="PTHR47157:SF1">
    <property type="entry name" value="CHROMODOMAIN-HELICASE-DNA-BINDING PROTEIN 1-LIKE"/>
    <property type="match status" value="1"/>
</dbReference>
<sequence>MQLDTENDDDDAYTESGESDFDDQQEVVDRDDSRIKSIKAAAKADESIVPDGDLPESRHEFLAKLESAAGTLPPKPSANATSYDAFVPPPMLNEGVVLRPYQTHGVHILAHLYDKGLNAILADEMGLGKTLQAISFLLHLKYTVRLAPPYLVVVPTSVLSNWVDEIARFAKPNALRVLVYGGSPPERAALRESATASSFDMLLTTPPLITSRSPVDSSFLLSHPYSFLLLDEAHIIKNPSSLLHQTLLSLRPTMARRTAWRTLLLTGTPVQNRVAELHALLAFCNPAFVPRDAADFEAWFEPSARHAHHSVKDADPDGDSKQALLAQLGRAASHVVIRREKSAVLGSTMPKLTETILFVGLTPLQRTLYRSVLARDMSIFSSSASKTNLSNTLTHLLKATSHPYLFPAVEPEPFVQGEHLVSVSAKIDATDRMLAWVRKRRGGSRVLLFSQSTRLLDIVQDICHLRNLPYERLDGSVRGEERWEAVGRFQAGAGGRGRAASGGEGDPGGKGKGKGKGRDEDEEEGDGEDPFVFLLSTKAGGVGLNLTAADTVILLDSSANPTHDLQAVARAHRIGQTRPVRAFRLVARDTVDEVVWRRGKAKVGVGRGVMGWAGGEDGAKEKEDMVKVLKFGLDKVVAGDGSCGEREGLLGEGEVEKVMEAVFEDKNVEKEVVGGRRMVETVTHGGDEPEENGSGAVGDQEDSQIEEDETIYVFEGKDYKSREAAAEAALQTLHEQAQRERSEEEARKVAETLAPRSTRSMAGDSAPSHSGSRQQDLEKERAEKAERDAKRRKQKLERMVKKWVEIGFKSYKIGVEMEMELDDANGRWYWPDLFSASGTPKPASLSSAEGSLEEDQEPDLHPLSGSVTEPNLPDGEIGVLVHVVDDGGQWAKGRGVFGAMDKLDVRIGEYYSLAADLGDLSLGDVHVFPVKSPGSRDNLFVALIVAQKAPKGKEPRSTILSDVLQESFELLSKFAKDLSATKSTKLSVHMPRIGQNVRGFDWYRTERVVRKWLVGAGLDCYVSGSDHNYKRQKIGGSSRDQPDQDEEMQDMQDAKPDKDIFNGDLFFVVADPEPTVSRPTSGIDQTKDSSWARRLIVKHGGRVVENLEGDEFPRFVLLLSSGAEAQSDLRSRLKEMKKRIVAKTGRNVNSPLLVDPEWLDNTIKSGRPTFDD</sequence>
<evidence type="ECO:0000259" key="8">
    <source>
        <dbReference type="PROSITE" id="PS50172"/>
    </source>
</evidence>
<feature type="region of interest" description="Disordered" evidence="7">
    <location>
        <begin position="1031"/>
        <end position="1056"/>
    </location>
</feature>
<feature type="compositionally biased region" description="Basic and acidic residues" evidence="7">
    <location>
        <begin position="775"/>
        <end position="789"/>
    </location>
</feature>
<dbReference type="SUPFAM" id="SSF52540">
    <property type="entry name" value="P-loop containing nucleoside triphosphate hydrolases"/>
    <property type="match status" value="2"/>
</dbReference>
<dbReference type="InterPro" id="IPR001357">
    <property type="entry name" value="BRCT_dom"/>
</dbReference>
<dbReference type="InterPro" id="IPR027417">
    <property type="entry name" value="P-loop_NTPase"/>
</dbReference>
<dbReference type="PROSITE" id="PS51192">
    <property type="entry name" value="HELICASE_ATP_BIND_1"/>
    <property type="match status" value="1"/>
</dbReference>
<keyword evidence="3" id="KW-0547">Nucleotide-binding</keyword>
<evidence type="ECO:0000313" key="12">
    <source>
        <dbReference type="Proteomes" id="UP000070544"/>
    </source>
</evidence>
<dbReference type="Proteomes" id="UP000070544">
    <property type="component" value="Unassembled WGS sequence"/>
</dbReference>
<dbReference type="PANTHER" id="PTHR47157">
    <property type="entry name" value="CHROMODOMAIN-HELICASE-DNA-BINDING PROTEIN 1-LIKE"/>
    <property type="match status" value="1"/>
</dbReference>
<evidence type="ECO:0000256" key="4">
    <source>
        <dbReference type="ARBA" id="ARBA00022801"/>
    </source>
</evidence>
<dbReference type="CDD" id="cd18793">
    <property type="entry name" value="SF2_C_SNF"/>
    <property type="match status" value="1"/>
</dbReference>
<evidence type="ECO:0000256" key="1">
    <source>
        <dbReference type="ARBA" id="ARBA00004123"/>
    </source>
</evidence>
<evidence type="ECO:0000256" key="6">
    <source>
        <dbReference type="ARBA" id="ARBA00023242"/>
    </source>
</evidence>
<evidence type="ECO:0000256" key="5">
    <source>
        <dbReference type="ARBA" id="ARBA00022840"/>
    </source>
</evidence>
<evidence type="ECO:0000256" key="2">
    <source>
        <dbReference type="ARBA" id="ARBA00007025"/>
    </source>
</evidence>
<evidence type="ECO:0000256" key="7">
    <source>
        <dbReference type="SAM" id="MobiDB-lite"/>
    </source>
</evidence>
<keyword evidence="5" id="KW-0067">ATP-binding</keyword>
<feature type="domain" description="Helicase ATP-binding" evidence="9">
    <location>
        <begin position="110"/>
        <end position="287"/>
    </location>
</feature>